<reference evidence="3" key="1">
    <citation type="submission" date="2012-12" db="EMBL/GenBank/DDBJ databases">
        <title>Identification and characterization of a phenylalanine ammonia-lyase gene family in Isatis indigotica Fort.</title>
        <authorList>
            <person name="Liu Q."/>
            <person name="Chen J."/>
            <person name="Zhou X."/>
            <person name="Di P."/>
            <person name="Xiao Y."/>
            <person name="Xuan H."/>
            <person name="Zhang L."/>
            <person name="Chen W."/>
        </authorList>
    </citation>
    <scope>NUCLEOTIDE SEQUENCE</scope>
    <source>
        <tissue evidence="3">Salivary gland</tissue>
    </source>
</reference>
<evidence type="ECO:0000313" key="3">
    <source>
        <dbReference type="EMBL" id="JAA71497.1"/>
    </source>
</evidence>
<dbReference type="Pfam" id="PF02536">
    <property type="entry name" value="mTERF"/>
    <property type="match status" value="1"/>
</dbReference>
<dbReference type="AlphaFoldDB" id="A0A0K8RK66"/>
<dbReference type="EMBL" id="GADI01002311">
    <property type="protein sequence ID" value="JAA71497.1"/>
    <property type="molecule type" value="mRNA"/>
</dbReference>
<keyword evidence="2" id="KW-0809">Transit peptide</keyword>
<protein>
    <submittedName>
        <fullName evidence="3">Putative mterf domain-containing protein</fullName>
    </submittedName>
</protein>
<dbReference type="InterPro" id="IPR038538">
    <property type="entry name" value="MTERF_sf"/>
</dbReference>
<dbReference type="GO" id="GO:0003676">
    <property type="term" value="F:nucleic acid binding"/>
    <property type="evidence" value="ECO:0007669"/>
    <property type="project" value="InterPro"/>
</dbReference>
<dbReference type="InterPro" id="IPR003690">
    <property type="entry name" value="MTERF"/>
</dbReference>
<proteinExistence type="evidence at transcript level"/>
<dbReference type="Gene3D" id="1.25.70.10">
    <property type="entry name" value="Transcription termination factor 3, mitochondrial"/>
    <property type="match status" value="1"/>
</dbReference>
<evidence type="ECO:0000256" key="1">
    <source>
        <dbReference type="ARBA" id="ARBA00007692"/>
    </source>
</evidence>
<evidence type="ECO:0000256" key="2">
    <source>
        <dbReference type="ARBA" id="ARBA00022946"/>
    </source>
</evidence>
<name>A0A0K8RK66_IXORI</name>
<accession>A0A0K8RK66</accession>
<sequence>MKRAIQLGVRIVYKSGNPRVIATGHSFAKNYATAAETSTPHDKQHDDADTLTSVLSRVKRDVVKEMPHFEHTSGRSFERVISTLHQSGFHDSAIVNVITGAPRIVELSDSLSDILAYWRSLFLKEDTFFDVIASVPDLLYLKPSAVEERKAQLFTIFPQKDIFRLLAECPDAYTDDWDSIMAKINYIVHSMGISQGEIAKGDILAYSLLHIKTRHQFLLRCGKYRTPKPKERITKNPSLHKIVKTPVENFVRFAGLTMEEYEVFEKLMELEADREDEEFYDEVFT</sequence>
<organism evidence="3">
    <name type="scientific">Ixodes ricinus</name>
    <name type="common">Common tick</name>
    <name type="synonym">Acarus ricinus</name>
    <dbReference type="NCBI Taxonomy" id="34613"/>
    <lineage>
        <taxon>Eukaryota</taxon>
        <taxon>Metazoa</taxon>
        <taxon>Ecdysozoa</taxon>
        <taxon>Arthropoda</taxon>
        <taxon>Chelicerata</taxon>
        <taxon>Arachnida</taxon>
        <taxon>Acari</taxon>
        <taxon>Parasitiformes</taxon>
        <taxon>Ixodida</taxon>
        <taxon>Ixodoidea</taxon>
        <taxon>Ixodidae</taxon>
        <taxon>Ixodinae</taxon>
        <taxon>Ixodes</taxon>
    </lineage>
</organism>
<comment type="similarity">
    <text evidence="1">Belongs to the mTERF family.</text>
</comment>